<feature type="compositionally biased region" description="Basic and acidic residues" evidence="1">
    <location>
        <begin position="18"/>
        <end position="27"/>
    </location>
</feature>
<comment type="caution">
    <text evidence="2">The sequence shown here is derived from an EMBL/GenBank/DDBJ whole genome shotgun (WGS) entry which is preliminary data.</text>
</comment>
<dbReference type="Proteomes" id="UP001519460">
    <property type="component" value="Unassembled WGS sequence"/>
</dbReference>
<sequence>MGQKREEGVMHGGNYTTRGRETNKEVSPKTVQNLDRESSNVLSSKISDGKGQDTAWKGYPATTTGCTRSWKRVEVFSFIQGYQT</sequence>
<evidence type="ECO:0000313" key="2">
    <source>
        <dbReference type="EMBL" id="KAK7497620.1"/>
    </source>
</evidence>
<accession>A0ABD0LE54</accession>
<evidence type="ECO:0000256" key="1">
    <source>
        <dbReference type="SAM" id="MobiDB-lite"/>
    </source>
</evidence>
<dbReference type="AlphaFoldDB" id="A0ABD0LE54"/>
<protein>
    <submittedName>
        <fullName evidence="2">Uncharacterized protein</fullName>
    </submittedName>
</protein>
<gene>
    <name evidence="2" type="ORF">BaRGS_00011015</name>
</gene>
<name>A0ABD0LE54_9CAEN</name>
<feature type="compositionally biased region" description="Polar residues" evidence="1">
    <location>
        <begin position="29"/>
        <end position="46"/>
    </location>
</feature>
<dbReference type="EMBL" id="JACVVK020000056">
    <property type="protein sequence ID" value="KAK7497620.1"/>
    <property type="molecule type" value="Genomic_DNA"/>
</dbReference>
<keyword evidence="3" id="KW-1185">Reference proteome</keyword>
<evidence type="ECO:0000313" key="3">
    <source>
        <dbReference type="Proteomes" id="UP001519460"/>
    </source>
</evidence>
<proteinExistence type="predicted"/>
<reference evidence="2 3" key="1">
    <citation type="journal article" date="2023" name="Sci. Data">
        <title>Genome assembly of the Korean intertidal mud-creeper Batillaria attramentaria.</title>
        <authorList>
            <person name="Patra A.K."/>
            <person name="Ho P.T."/>
            <person name="Jun S."/>
            <person name="Lee S.J."/>
            <person name="Kim Y."/>
            <person name="Won Y.J."/>
        </authorList>
    </citation>
    <scope>NUCLEOTIDE SEQUENCE [LARGE SCALE GENOMIC DNA]</scope>
    <source>
        <strain evidence="2">Wonlab-2016</strain>
    </source>
</reference>
<organism evidence="2 3">
    <name type="scientific">Batillaria attramentaria</name>
    <dbReference type="NCBI Taxonomy" id="370345"/>
    <lineage>
        <taxon>Eukaryota</taxon>
        <taxon>Metazoa</taxon>
        <taxon>Spiralia</taxon>
        <taxon>Lophotrochozoa</taxon>
        <taxon>Mollusca</taxon>
        <taxon>Gastropoda</taxon>
        <taxon>Caenogastropoda</taxon>
        <taxon>Sorbeoconcha</taxon>
        <taxon>Cerithioidea</taxon>
        <taxon>Batillariidae</taxon>
        <taxon>Batillaria</taxon>
    </lineage>
</organism>
<feature type="region of interest" description="Disordered" evidence="1">
    <location>
        <begin position="1"/>
        <end position="61"/>
    </location>
</feature>